<proteinExistence type="predicted"/>
<accession>A0A1S7LI88</accession>
<dbReference type="AlphaFoldDB" id="A0A1S7LI88"/>
<gene>
    <name evidence="1" type="ORF">MAGMO_1920</name>
</gene>
<protein>
    <submittedName>
        <fullName evidence="1">Uncharacterized protein</fullName>
    </submittedName>
</protein>
<sequence length="109" mass="12062">MVSGSSVELIVAPTDHIKARLMKITEHIKILVKVITVAIKDIIKGGMTIKGVLMGNIQIVPTIMKPIKAINFVESKNDAYTQNFDGSFVNVQSIRSFYRPSRTPSRPHA</sequence>
<reference evidence="1" key="1">
    <citation type="submission" date="2015-04" db="EMBL/GenBank/DDBJ databases">
        <authorList>
            <person name="Syromyatnikov M.Y."/>
            <person name="Popov V.N."/>
        </authorList>
    </citation>
    <scope>NUCLEOTIDE SEQUENCE</scope>
    <source>
        <strain evidence="1">MO-1</strain>
    </source>
</reference>
<name>A0A1S7LI88_MAGMO</name>
<evidence type="ECO:0000313" key="1">
    <source>
        <dbReference type="EMBL" id="CRH06093.1"/>
    </source>
</evidence>
<organism evidence="1">
    <name type="scientific">Magnetococcus massalia (strain MO-1)</name>
    <dbReference type="NCBI Taxonomy" id="451514"/>
    <lineage>
        <taxon>Bacteria</taxon>
        <taxon>Pseudomonadati</taxon>
        <taxon>Pseudomonadota</taxon>
        <taxon>Magnetococcia</taxon>
        <taxon>Magnetococcales</taxon>
        <taxon>Magnetococcaceae</taxon>
        <taxon>Magnetococcus</taxon>
    </lineage>
</organism>
<dbReference type="EMBL" id="LO017727">
    <property type="protein sequence ID" value="CRH06093.1"/>
    <property type="molecule type" value="Genomic_DNA"/>
</dbReference>